<dbReference type="EMBL" id="FTOQ01000008">
    <property type="protein sequence ID" value="SIS96899.1"/>
    <property type="molecule type" value="Genomic_DNA"/>
</dbReference>
<dbReference type="RefSeq" id="WP_200798049.1">
    <property type="nucleotide sequence ID" value="NZ_FTOQ01000008.1"/>
</dbReference>
<sequence length="55" mass="5598">MKAMILGFAAIAVISVGAWYGLNVWGFSAADTTSSPSAVRVGDAGPSNPTLRLSD</sequence>
<gene>
    <name evidence="2" type="ORF">SAMN05421759_10827</name>
</gene>
<protein>
    <submittedName>
        <fullName evidence="2">Uncharacterized protein</fullName>
    </submittedName>
</protein>
<name>A0A1N7NFE4_9RHOB</name>
<dbReference type="Proteomes" id="UP000186684">
    <property type="component" value="Unassembled WGS sequence"/>
</dbReference>
<feature type="region of interest" description="Disordered" evidence="1">
    <location>
        <begin position="32"/>
        <end position="55"/>
    </location>
</feature>
<dbReference type="STRING" id="633194.SAMN05421759_10827"/>
<accession>A0A1N7NFE4</accession>
<dbReference type="AlphaFoldDB" id="A0A1N7NFE4"/>
<organism evidence="2 3">
    <name type="scientific">Roseivivax lentus</name>
    <dbReference type="NCBI Taxonomy" id="633194"/>
    <lineage>
        <taxon>Bacteria</taxon>
        <taxon>Pseudomonadati</taxon>
        <taxon>Pseudomonadota</taxon>
        <taxon>Alphaproteobacteria</taxon>
        <taxon>Rhodobacterales</taxon>
        <taxon>Roseobacteraceae</taxon>
        <taxon>Roseivivax</taxon>
    </lineage>
</organism>
<evidence type="ECO:0000313" key="2">
    <source>
        <dbReference type="EMBL" id="SIS96899.1"/>
    </source>
</evidence>
<reference evidence="3" key="1">
    <citation type="submission" date="2017-01" db="EMBL/GenBank/DDBJ databases">
        <authorList>
            <person name="Varghese N."/>
            <person name="Submissions S."/>
        </authorList>
    </citation>
    <scope>NUCLEOTIDE SEQUENCE [LARGE SCALE GENOMIC DNA]</scope>
    <source>
        <strain evidence="3">DSM 29430</strain>
    </source>
</reference>
<proteinExistence type="predicted"/>
<keyword evidence="3" id="KW-1185">Reference proteome</keyword>
<evidence type="ECO:0000256" key="1">
    <source>
        <dbReference type="SAM" id="MobiDB-lite"/>
    </source>
</evidence>
<evidence type="ECO:0000313" key="3">
    <source>
        <dbReference type="Proteomes" id="UP000186684"/>
    </source>
</evidence>